<keyword evidence="1 10" id="KW-0963">Cytoplasm</keyword>
<dbReference type="Pfam" id="PF02875">
    <property type="entry name" value="Mur_ligase_C"/>
    <property type="match status" value="1"/>
</dbReference>
<evidence type="ECO:0000256" key="4">
    <source>
        <dbReference type="ARBA" id="ARBA00022741"/>
    </source>
</evidence>
<evidence type="ECO:0000313" key="14">
    <source>
        <dbReference type="EMBL" id="UUV20521.1"/>
    </source>
</evidence>
<proteinExistence type="inferred from homology"/>
<dbReference type="Gene3D" id="3.40.1190.10">
    <property type="entry name" value="Mur-like, catalytic domain"/>
    <property type="match status" value="1"/>
</dbReference>
<evidence type="ECO:0000256" key="8">
    <source>
        <dbReference type="ARBA" id="ARBA00023306"/>
    </source>
</evidence>
<comment type="subcellular location">
    <subcellularLocation>
        <location evidence="10 11">Cytoplasm</location>
    </subcellularLocation>
</comment>
<dbReference type="Gene3D" id="3.40.1390.10">
    <property type="entry name" value="MurE/MurF, N-terminal domain"/>
    <property type="match status" value="1"/>
</dbReference>
<dbReference type="SUPFAM" id="SSF53623">
    <property type="entry name" value="MurD-like peptide ligases, catalytic domain"/>
    <property type="match status" value="1"/>
</dbReference>
<dbReference type="SUPFAM" id="SSF63418">
    <property type="entry name" value="MurE/MurF N-terminal domain"/>
    <property type="match status" value="1"/>
</dbReference>
<evidence type="ECO:0000256" key="6">
    <source>
        <dbReference type="ARBA" id="ARBA00022960"/>
    </source>
</evidence>
<dbReference type="RefSeq" id="WP_257498422.1">
    <property type="nucleotide sequence ID" value="NZ_CP102382.1"/>
</dbReference>
<evidence type="ECO:0000259" key="13">
    <source>
        <dbReference type="Pfam" id="PF08245"/>
    </source>
</evidence>
<evidence type="ECO:0000256" key="11">
    <source>
        <dbReference type="RuleBase" id="RU004136"/>
    </source>
</evidence>
<dbReference type="InterPro" id="IPR005863">
    <property type="entry name" value="UDP-N-AcMur_synth"/>
</dbReference>
<keyword evidence="3 10" id="KW-0132">Cell division</keyword>
<dbReference type="Proteomes" id="UP001317001">
    <property type="component" value="Chromosome"/>
</dbReference>
<dbReference type="PANTHER" id="PTHR43024">
    <property type="entry name" value="UDP-N-ACETYLMURAMOYL-TRIPEPTIDE--D-ALANYL-D-ALANINE LIGASE"/>
    <property type="match status" value="1"/>
</dbReference>
<keyword evidence="2 10" id="KW-0436">Ligase</keyword>
<keyword evidence="6 10" id="KW-0133">Cell shape</keyword>
<dbReference type="InterPro" id="IPR035911">
    <property type="entry name" value="MurE/MurF_N"/>
</dbReference>
<comment type="similarity">
    <text evidence="10">Belongs to the MurCDEF family. MurF subfamily.</text>
</comment>
<keyword evidence="8 10" id="KW-0131">Cell cycle</keyword>
<protein>
    <recommendedName>
        <fullName evidence="10 11">UDP-N-acetylmuramoyl-tripeptide--D-alanyl-D-alanine ligase</fullName>
        <ecNumber evidence="10 11">6.3.2.10</ecNumber>
    </recommendedName>
    <alternativeName>
        <fullName evidence="10">D-alanyl-D-alanine-adding enzyme</fullName>
    </alternativeName>
</protein>
<evidence type="ECO:0000256" key="1">
    <source>
        <dbReference type="ARBA" id="ARBA00022490"/>
    </source>
</evidence>
<evidence type="ECO:0000256" key="9">
    <source>
        <dbReference type="ARBA" id="ARBA00023316"/>
    </source>
</evidence>
<evidence type="ECO:0000256" key="10">
    <source>
        <dbReference type="HAMAP-Rule" id="MF_02019"/>
    </source>
</evidence>
<comment type="function">
    <text evidence="10 11">Involved in cell wall formation. Catalyzes the final step in the synthesis of UDP-N-acetylmuramoyl-pentapeptide, the precursor of murein.</text>
</comment>
<dbReference type="PANTHER" id="PTHR43024:SF1">
    <property type="entry name" value="UDP-N-ACETYLMURAMOYL-TRIPEPTIDE--D-ALANYL-D-ALANINE LIGASE"/>
    <property type="match status" value="1"/>
</dbReference>
<dbReference type="Gene3D" id="3.90.190.20">
    <property type="entry name" value="Mur ligase, C-terminal domain"/>
    <property type="match status" value="1"/>
</dbReference>
<accession>A0ABY5NPP2</accession>
<dbReference type="InterPro" id="IPR036565">
    <property type="entry name" value="Mur-like_cat_sf"/>
</dbReference>
<gene>
    <name evidence="10" type="primary">murF</name>
    <name evidence="14" type="ORF">NPX36_09105</name>
</gene>
<dbReference type="InterPro" id="IPR013221">
    <property type="entry name" value="Mur_ligase_cen"/>
</dbReference>
<sequence length="429" mass="47783">MELFELYALFTQCNGVSTDTRNILPNSMFFALKGANFNANEFALQALEKGAAYAVVDDINLKKIENNKLIIVTDVLKTLQDLAGFHRFHIGLPIIALTGSNGKTTSKELLHAVLSKKYNTIATIGNLNNHIGVPLTLLRITEETDLAIIEMGANHQKEIELLCKITQPDFGFITNFGKAHLEGFGGIEGVIIGKSEMYDYLSENKKTAFVNFDDATQVQKTQSINHYGFSTKNNPAANLQISNANAQPMASMQVNNIDIQSNLTGSYNLPNIAFAVCIGNYFNIPFETIKQAIEEYIPQNNRSQWTKINNKNILLDAYNANPSSMQVAIDNFCQLQEPSKAMILGDMFELGTASNTEHTTIIKQAIETKIPTIFIGQHFYSNQIVSDTVKYFTNLDDFITHLKKQPINNHLLLIKGSRGMALEKIIDFI</sequence>
<dbReference type="InterPro" id="IPR036615">
    <property type="entry name" value="Mur_ligase_C_dom_sf"/>
</dbReference>
<dbReference type="NCBIfam" id="TIGR01143">
    <property type="entry name" value="murF"/>
    <property type="match status" value="1"/>
</dbReference>
<evidence type="ECO:0000256" key="3">
    <source>
        <dbReference type="ARBA" id="ARBA00022618"/>
    </source>
</evidence>
<keyword evidence="15" id="KW-1185">Reference proteome</keyword>
<comment type="pathway">
    <text evidence="10 11">Cell wall biogenesis; peptidoglycan biosynthesis.</text>
</comment>
<dbReference type="InterPro" id="IPR051046">
    <property type="entry name" value="MurCDEF_CellWall_CoF430Synth"/>
</dbReference>
<organism evidence="14 15">
    <name type="scientific">Paenimyroides aestuarii</name>
    <dbReference type="NCBI Taxonomy" id="2968490"/>
    <lineage>
        <taxon>Bacteria</taxon>
        <taxon>Pseudomonadati</taxon>
        <taxon>Bacteroidota</taxon>
        <taxon>Flavobacteriia</taxon>
        <taxon>Flavobacteriales</taxon>
        <taxon>Flavobacteriaceae</taxon>
        <taxon>Paenimyroides</taxon>
    </lineage>
</organism>
<reference evidence="14 15" key="1">
    <citation type="submission" date="2022-08" db="EMBL/GenBank/DDBJ databases">
        <title>Myroides zhujiangensis sp. nov., a novel bacterium isolated from sediment in the Pearl River Estuary.</title>
        <authorList>
            <person name="Cui L."/>
        </authorList>
    </citation>
    <scope>NUCLEOTIDE SEQUENCE [LARGE SCALE GENOMIC DNA]</scope>
    <source>
        <strain evidence="14 15">SCSIO 72103</strain>
    </source>
</reference>
<dbReference type="EMBL" id="CP102382">
    <property type="protein sequence ID" value="UUV20521.1"/>
    <property type="molecule type" value="Genomic_DNA"/>
</dbReference>
<dbReference type="Pfam" id="PF08245">
    <property type="entry name" value="Mur_ligase_M"/>
    <property type="match status" value="1"/>
</dbReference>
<dbReference type="GO" id="GO:0016874">
    <property type="term" value="F:ligase activity"/>
    <property type="evidence" value="ECO:0007669"/>
    <property type="project" value="UniProtKB-KW"/>
</dbReference>
<dbReference type="InterPro" id="IPR004101">
    <property type="entry name" value="Mur_ligase_C"/>
</dbReference>
<feature type="domain" description="Mur ligase central" evidence="13">
    <location>
        <begin position="98"/>
        <end position="278"/>
    </location>
</feature>
<dbReference type="HAMAP" id="MF_02019">
    <property type="entry name" value="MurF"/>
    <property type="match status" value="1"/>
</dbReference>
<evidence type="ECO:0000313" key="15">
    <source>
        <dbReference type="Proteomes" id="UP001317001"/>
    </source>
</evidence>
<evidence type="ECO:0000259" key="12">
    <source>
        <dbReference type="Pfam" id="PF02875"/>
    </source>
</evidence>
<feature type="binding site" evidence="10">
    <location>
        <begin position="99"/>
        <end position="105"/>
    </location>
    <ligand>
        <name>ATP</name>
        <dbReference type="ChEBI" id="CHEBI:30616"/>
    </ligand>
</feature>
<comment type="catalytic activity">
    <reaction evidence="10 11">
        <text>D-alanyl-D-alanine + UDP-N-acetyl-alpha-D-muramoyl-L-alanyl-gamma-D-glutamyl-meso-2,6-diaminopimelate + ATP = UDP-N-acetyl-alpha-D-muramoyl-L-alanyl-gamma-D-glutamyl-meso-2,6-diaminopimeloyl-D-alanyl-D-alanine + ADP + phosphate + H(+)</text>
        <dbReference type="Rhea" id="RHEA:28374"/>
        <dbReference type="ChEBI" id="CHEBI:15378"/>
        <dbReference type="ChEBI" id="CHEBI:30616"/>
        <dbReference type="ChEBI" id="CHEBI:43474"/>
        <dbReference type="ChEBI" id="CHEBI:57822"/>
        <dbReference type="ChEBI" id="CHEBI:61386"/>
        <dbReference type="ChEBI" id="CHEBI:83905"/>
        <dbReference type="ChEBI" id="CHEBI:456216"/>
        <dbReference type="EC" id="6.3.2.10"/>
    </reaction>
</comment>
<keyword evidence="4 10" id="KW-0547">Nucleotide-binding</keyword>
<keyword evidence="9 10" id="KW-0961">Cell wall biogenesis/degradation</keyword>
<name>A0ABY5NPP2_9FLAO</name>
<evidence type="ECO:0000256" key="2">
    <source>
        <dbReference type="ARBA" id="ARBA00022598"/>
    </source>
</evidence>
<keyword evidence="7 10" id="KW-0573">Peptidoglycan synthesis</keyword>
<evidence type="ECO:0000256" key="7">
    <source>
        <dbReference type="ARBA" id="ARBA00022984"/>
    </source>
</evidence>
<evidence type="ECO:0000256" key="5">
    <source>
        <dbReference type="ARBA" id="ARBA00022840"/>
    </source>
</evidence>
<dbReference type="EC" id="6.3.2.10" evidence="10 11"/>
<dbReference type="SUPFAM" id="SSF53244">
    <property type="entry name" value="MurD-like peptide ligases, peptide-binding domain"/>
    <property type="match status" value="1"/>
</dbReference>
<feature type="domain" description="Mur ligase C-terminal" evidence="12">
    <location>
        <begin position="302"/>
        <end position="418"/>
    </location>
</feature>
<keyword evidence="5 10" id="KW-0067">ATP-binding</keyword>